<dbReference type="PANTHER" id="PTHR31743">
    <property type="entry name" value="TRANSIENT RECEPTOR POTENTIAL CHANNEL 4-ASSOCIATED PROTEIN TCPC4AP"/>
    <property type="match status" value="1"/>
</dbReference>
<evidence type="ECO:0000256" key="1">
    <source>
        <dbReference type="SAM" id="MobiDB-lite"/>
    </source>
</evidence>
<dbReference type="AlphaFoldDB" id="A0A0L8HZB9"/>
<reference evidence="2" key="1">
    <citation type="submission" date="2015-07" db="EMBL/GenBank/DDBJ databases">
        <title>MeaNS - Measles Nucleotide Surveillance Program.</title>
        <authorList>
            <person name="Tran T."/>
            <person name="Druce J."/>
        </authorList>
    </citation>
    <scope>NUCLEOTIDE SEQUENCE</scope>
    <source>
        <strain evidence="2">UCB-OBI-ISO-001</strain>
        <tissue evidence="2">Gonad</tissue>
    </source>
</reference>
<evidence type="ECO:0008006" key="3">
    <source>
        <dbReference type="Google" id="ProtNLM"/>
    </source>
</evidence>
<evidence type="ECO:0000313" key="2">
    <source>
        <dbReference type="EMBL" id="KOF94567.1"/>
    </source>
</evidence>
<dbReference type="GO" id="GO:0006511">
    <property type="term" value="P:ubiquitin-dependent protein catabolic process"/>
    <property type="evidence" value="ECO:0007669"/>
    <property type="project" value="InterPro"/>
</dbReference>
<dbReference type="Pfam" id="PF12463">
    <property type="entry name" value="DUF3689"/>
    <property type="match status" value="1"/>
</dbReference>
<dbReference type="InterPro" id="IPR022162">
    <property type="entry name" value="TRPC4AP"/>
</dbReference>
<accession>A0A0L8HZB9</accession>
<feature type="region of interest" description="Disordered" evidence="1">
    <location>
        <begin position="715"/>
        <end position="736"/>
    </location>
</feature>
<gene>
    <name evidence="2" type="ORF">OCBIM_22001449mg</name>
</gene>
<organism evidence="2">
    <name type="scientific">Octopus bimaculoides</name>
    <name type="common">California two-spotted octopus</name>
    <dbReference type="NCBI Taxonomy" id="37653"/>
    <lineage>
        <taxon>Eukaryota</taxon>
        <taxon>Metazoa</taxon>
        <taxon>Spiralia</taxon>
        <taxon>Lophotrochozoa</taxon>
        <taxon>Mollusca</taxon>
        <taxon>Cephalopoda</taxon>
        <taxon>Coleoidea</taxon>
        <taxon>Octopodiformes</taxon>
        <taxon>Octopoda</taxon>
        <taxon>Incirrata</taxon>
        <taxon>Octopodidae</taxon>
        <taxon>Octopus</taxon>
    </lineage>
</organism>
<name>A0A0L8HZB9_OCTBM</name>
<dbReference type="GO" id="GO:0019902">
    <property type="term" value="F:phosphatase binding"/>
    <property type="evidence" value="ECO:0007669"/>
    <property type="project" value="TreeGrafter"/>
</dbReference>
<sequence>MAQWLGQRTRGHRITVSIPRLGVKITGRLVSFHPRRAADDLYDDSVDKFAQIFYEYNGVEIILRLLTFSSLFPSDSLSCPDSEHVLRAKSLCLEILIKIISTPKGERVISRVLSKDDILNYIFTLLAQKKTFIAACQLLEDMLQMRQEVLDLHKIHNLPGLISCLSDGELANFCRILAITISDLDIYENKSSLFAQNKQKRSNGFVNIRDVNQELLLGIPELLPRLVNITVSKAKDYTPRFPGFVSELDCWMEWIENQMDDDDLSEDANTDEFEDFVGGISVATARGSSLKTQQGLRITEDLAQRVEVVYVLGLFLLGKHRKKVQRKLAELKLAPGLSELFDQFIWKCQVTRHGVRHRLIGHNSSCECSPEVALKIQFLRLVHSFCDHSDYKHLLLSRNELNEIKNINAHAGPLALQNLDYLNKQLMCRGSKGLLTKIVEVMKKEPTTSTFRFWLARAVESYLRGNTSYCDQIFLMRRDLLQHVAGNIVKHDIANKEILQSSFDLLGELIKFNIDGFKDFDTILNTESKFNKFISTVNRNLVDSNMFIRSLILSLEHFSDDEQYDAIRKHNRLLVYIADFKQQLDYLRKLINIISVQNLTQENVSCLNTTLVFLMFANQKKILPKYLHALQDDTDDLLDVNISGSIMGNFRELLLFWQDHYLHKDKDCSALEKSSRIYFDYWKRTVKTLVEEDRNLDTSILHYIPPISSHLYLPSPSTHRRKRDSRDNLNKLKTIN</sequence>
<dbReference type="EMBL" id="KQ416933">
    <property type="protein sequence ID" value="KOF94567.1"/>
    <property type="molecule type" value="Genomic_DNA"/>
</dbReference>
<dbReference type="GO" id="GO:0031464">
    <property type="term" value="C:Cul4A-RING E3 ubiquitin ligase complex"/>
    <property type="evidence" value="ECO:0007669"/>
    <property type="project" value="InterPro"/>
</dbReference>
<dbReference type="STRING" id="37653.A0A0L8HZB9"/>
<protein>
    <recommendedName>
        <fullName evidence="3">Short transient receptor potential channel 4-associated protein</fullName>
    </recommendedName>
</protein>
<proteinExistence type="predicted"/>
<dbReference type="PANTHER" id="PTHR31743:SF1">
    <property type="entry name" value="SHORT TRANSIENT RECEPTOR POTENTIAL CHANNEL 4-ASSOCIATED PROTEIN"/>
    <property type="match status" value="1"/>
</dbReference>
<dbReference type="OrthoDB" id="1866965at2759"/>